<dbReference type="NCBIfam" id="NF033573">
    <property type="entry name" value="transpos_IS200"/>
    <property type="match status" value="1"/>
</dbReference>
<reference evidence="2 3" key="1">
    <citation type="submission" date="2019-04" db="EMBL/GenBank/DDBJ databases">
        <title>Genome of a novel bacterium Candidatus Jettenia ecosi reconstructed from metagenome of an anammox bioreactor.</title>
        <authorList>
            <person name="Mardanov A.V."/>
            <person name="Beletsky A.V."/>
            <person name="Ravin N.V."/>
            <person name="Botchkova E.A."/>
            <person name="Litti Y.V."/>
            <person name="Nozhevnikova A.N."/>
        </authorList>
    </citation>
    <scope>NUCLEOTIDE SEQUENCE [LARGE SCALE GENOMIC DNA]</scope>
    <source>
        <strain evidence="2">J2</strain>
    </source>
</reference>
<dbReference type="GO" id="GO:0006313">
    <property type="term" value="P:DNA transposition"/>
    <property type="evidence" value="ECO:0007669"/>
    <property type="project" value="InterPro"/>
</dbReference>
<comment type="caution">
    <text evidence="2">The sequence shown here is derived from an EMBL/GenBank/DDBJ whole genome shotgun (WGS) entry which is preliminary data.</text>
</comment>
<dbReference type="InterPro" id="IPR002686">
    <property type="entry name" value="Transposase_17"/>
</dbReference>
<dbReference type="PANTHER" id="PTHR33360">
    <property type="entry name" value="TRANSPOSASE FOR INSERTION SEQUENCE ELEMENT IS200"/>
    <property type="match status" value="1"/>
</dbReference>
<dbReference type="Proteomes" id="UP000319783">
    <property type="component" value="Unassembled WGS sequence"/>
</dbReference>
<evidence type="ECO:0000313" key="2">
    <source>
        <dbReference type="EMBL" id="TLD41745.1"/>
    </source>
</evidence>
<organism evidence="2 3">
    <name type="scientific">Candidatus Jettenia ecosi</name>
    <dbReference type="NCBI Taxonomy" id="2494326"/>
    <lineage>
        <taxon>Bacteria</taxon>
        <taxon>Pseudomonadati</taxon>
        <taxon>Planctomycetota</taxon>
        <taxon>Candidatus Brocadiia</taxon>
        <taxon>Candidatus Brocadiales</taxon>
        <taxon>Candidatus Brocadiaceae</taxon>
        <taxon>Candidatus Jettenia</taxon>
    </lineage>
</organism>
<gene>
    <name evidence="2" type="ORF">JETT_1970</name>
</gene>
<dbReference type="Gene3D" id="3.30.70.1290">
    <property type="entry name" value="Transposase IS200-like"/>
    <property type="match status" value="1"/>
</dbReference>
<accession>A0A533QAL8</accession>
<dbReference type="SUPFAM" id="SSF143422">
    <property type="entry name" value="Transposase IS200-like"/>
    <property type="match status" value="1"/>
</dbReference>
<protein>
    <submittedName>
        <fullName evidence="2">Putative transposase</fullName>
    </submittedName>
</protein>
<dbReference type="SMART" id="SM01321">
    <property type="entry name" value="Y1_Tnp"/>
    <property type="match status" value="1"/>
</dbReference>
<feature type="domain" description="Transposase IS200-like" evidence="1">
    <location>
        <begin position="5"/>
        <end position="119"/>
    </location>
</feature>
<dbReference type="PANTHER" id="PTHR33360:SF2">
    <property type="entry name" value="TRANSPOSASE FOR INSERTION SEQUENCE ELEMENT IS200"/>
    <property type="match status" value="1"/>
</dbReference>
<evidence type="ECO:0000313" key="3">
    <source>
        <dbReference type="Proteomes" id="UP000319783"/>
    </source>
</evidence>
<dbReference type="AlphaFoldDB" id="A0A533QAL8"/>
<dbReference type="Pfam" id="PF01797">
    <property type="entry name" value="Y1_Tnp"/>
    <property type="match status" value="1"/>
</dbReference>
<evidence type="ECO:0000259" key="1">
    <source>
        <dbReference type="SMART" id="SM01321"/>
    </source>
</evidence>
<name>A0A533QAL8_9BACT</name>
<proteinExistence type="predicted"/>
<dbReference type="InterPro" id="IPR036515">
    <property type="entry name" value="Transposase_17_sf"/>
</dbReference>
<sequence>MANTYTQIYIHIVFSVQGRLNLIKGEWKDELYKYITGIIKGQEQKLYIINGMPDHTHILLSLKPHIAISDLIRDIKANSSRFINEKSWTRGKFQWQEGFGAFSYGRSQLEDVVEYIKNQEEHHRKKTFKEEYLEFLKKFQVPYDEKYLFTWIE</sequence>
<dbReference type="GO" id="GO:0004803">
    <property type="term" value="F:transposase activity"/>
    <property type="evidence" value="ECO:0007669"/>
    <property type="project" value="InterPro"/>
</dbReference>
<dbReference type="EMBL" id="SULG01000037">
    <property type="protein sequence ID" value="TLD41745.1"/>
    <property type="molecule type" value="Genomic_DNA"/>
</dbReference>
<dbReference type="GO" id="GO:0003677">
    <property type="term" value="F:DNA binding"/>
    <property type="evidence" value="ECO:0007669"/>
    <property type="project" value="InterPro"/>
</dbReference>